<keyword evidence="6 7" id="KW-0131">Cell cycle</keyword>
<dbReference type="GO" id="GO:0110032">
    <property type="term" value="P:positive regulation of G2/MI transition of meiotic cell cycle"/>
    <property type="evidence" value="ECO:0007669"/>
    <property type="project" value="TreeGrafter"/>
</dbReference>
<feature type="compositionally biased region" description="Polar residues" evidence="8">
    <location>
        <begin position="78"/>
        <end position="91"/>
    </location>
</feature>
<dbReference type="FunFam" id="3.40.250.10:FF:000036">
    <property type="entry name" value="M-phase inducer phosphatase"/>
    <property type="match status" value="1"/>
</dbReference>
<evidence type="ECO:0000256" key="8">
    <source>
        <dbReference type="SAM" id="MobiDB-lite"/>
    </source>
</evidence>
<evidence type="ECO:0000259" key="9">
    <source>
        <dbReference type="PROSITE" id="PS50206"/>
    </source>
</evidence>
<evidence type="ECO:0000256" key="5">
    <source>
        <dbReference type="ARBA" id="ARBA00022912"/>
    </source>
</evidence>
<evidence type="ECO:0000256" key="1">
    <source>
        <dbReference type="ARBA" id="ARBA00011065"/>
    </source>
</evidence>
<name>A0AAD1TAR5_PELCU</name>
<dbReference type="GO" id="GO:0010971">
    <property type="term" value="P:positive regulation of G2/M transition of mitotic cell cycle"/>
    <property type="evidence" value="ECO:0007669"/>
    <property type="project" value="TreeGrafter"/>
</dbReference>
<dbReference type="GO" id="GO:0051301">
    <property type="term" value="P:cell division"/>
    <property type="evidence" value="ECO:0007669"/>
    <property type="project" value="UniProtKB-UniRule"/>
</dbReference>
<comment type="catalytic activity">
    <reaction evidence="7">
        <text>O-phospho-L-tyrosyl-[protein] + H2O = L-tyrosyl-[protein] + phosphate</text>
        <dbReference type="Rhea" id="RHEA:10684"/>
        <dbReference type="Rhea" id="RHEA-COMP:10136"/>
        <dbReference type="Rhea" id="RHEA-COMP:20101"/>
        <dbReference type="ChEBI" id="CHEBI:15377"/>
        <dbReference type="ChEBI" id="CHEBI:43474"/>
        <dbReference type="ChEBI" id="CHEBI:46858"/>
        <dbReference type="ChEBI" id="CHEBI:61978"/>
        <dbReference type="EC" id="3.1.3.48"/>
    </reaction>
</comment>
<dbReference type="CDD" id="cd01530">
    <property type="entry name" value="Cdc25"/>
    <property type="match status" value="1"/>
</dbReference>
<proteinExistence type="inferred from homology"/>
<gene>
    <name evidence="10" type="ORF">PECUL_23A008079</name>
</gene>
<dbReference type="PANTHER" id="PTHR10828">
    <property type="entry name" value="M-PHASE INDUCER PHOSPHATASE DUAL SPECIFICITY PHOSPHATASE CDC25"/>
    <property type="match status" value="1"/>
</dbReference>
<protein>
    <recommendedName>
        <fullName evidence="7">M-phase inducer phosphatase</fullName>
        <ecNumber evidence="7">3.1.3.48</ecNumber>
    </recommendedName>
</protein>
<dbReference type="PROSITE" id="PS50206">
    <property type="entry name" value="RHODANESE_3"/>
    <property type="match status" value="1"/>
</dbReference>
<dbReference type="AlphaFoldDB" id="A0AAD1TAR5"/>
<dbReference type="GO" id="GO:0009794">
    <property type="term" value="P:regulation of mitotic cell cycle, embryonic"/>
    <property type="evidence" value="ECO:0007669"/>
    <property type="project" value="UniProtKB-ARBA"/>
</dbReference>
<keyword evidence="2 7" id="KW-0132">Cell division</keyword>
<accession>A0AAD1TAR5</accession>
<feature type="domain" description="Rhodanese" evidence="9">
    <location>
        <begin position="256"/>
        <end position="360"/>
    </location>
</feature>
<dbReference type="InterPro" id="IPR036873">
    <property type="entry name" value="Rhodanese-like_dom_sf"/>
</dbReference>
<feature type="region of interest" description="Disordered" evidence="8">
    <location>
        <begin position="70"/>
        <end position="94"/>
    </location>
</feature>
<comment type="function">
    <text evidence="7">Tyrosine protein phosphatase which functions as a dosage-dependent inducer of mitotic progression.</text>
</comment>
<dbReference type="Proteomes" id="UP001295444">
    <property type="component" value="Chromosome 11"/>
</dbReference>
<organism evidence="10 11">
    <name type="scientific">Pelobates cultripes</name>
    <name type="common">Western spadefoot toad</name>
    <dbReference type="NCBI Taxonomy" id="61616"/>
    <lineage>
        <taxon>Eukaryota</taxon>
        <taxon>Metazoa</taxon>
        <taxon>Chordata</taxon>
        <taxon>Craniata</taxon>
        <taxon>Vertebrata</taxon>
        <taxon>Euteleostomi</taxon>
        <taxon>Amphibia</taxon>
        <taxon>Batrachia</taxon>
        <taxon>Anura</taxon>
        <taxon>Pelobatoidea</taxon>
        <taxon>Pelobatidae</taxon>
        <taxon>Pelobates</taxon>
    </lineage>
</organism>
<evidence type="ECO:0000256" key="7">
    <source>
        <dbReference type="RuleBase" id="RU368028"/>
    </source>
</evidence>
<dbReference type="PRINTS" id="PR00716">
    <property type="entry name" value="MPIPHPHTASE"/>
</dbReference>
<evidence type="ECO:0000256" key="4">
    <source>
        <dbReference type="ARBA" id="ARBA00022801"/>
    </source>
</evidence>
<evidence type="ECO:0000256" key="3">
    <source>
        <dbReference type="ARBA" id="ARBA00022776"/>
    </source>
</evidence>
<dbReference type="SMART" id="SM00450">
    <property type="entry name" value="RHOD"/>
    <property type="match status" value="1"/>
</dbReference>
<evidence type="ECO:0000256" key="6">
    <source>
        <dbReference type="ARBA" id="ARBA00023306"/>
    </source>
</evidence>
<dbReference type="InterPro" id="IPR000751">
    <property type="entry name" value="MPI_Phosphatase"/>
</dbReference>
<dbReference type="EC" id="3.1.3.48" evidence="7"/>
<dbReference type="GO" id="GO:0032502">
    <property type="term" value="P:developmental process"/>
    <property type="evidence" value="ECO:0007669"/>
    <property type="project" value="UniProtKB-ARBA"/>
</dbReference>
<keyword evidence="5 7" id="KW-0904">Protein phosphatase</keyword>
<dbReference type="InterPro" id="IPR001763">
    <property type="entry name" value="Rhodanese-like_dom"/>
</dbReference>
<keyword evidence="3 7" id="KW-0498">Mitosis</keyword>
<evidence type="ECO:0000313" key="11">
    <source>
        <dbReference type="Proteomes" id="UP001295444"/>
    </source>
</evidence>
<comment type="similarity">
    <text evidence="1 7">Belongs to the MPI phosphatase family.</text>
</comment>
<dbReference type="GO" id="GO:0005634">
    <property type="term" value="C:nucleus"/>
    <property type="evidence" value="ECO:0007669"/>
    <property type="project" value="TreeGrafter"/>
</dbReference>
<dbReference type="Pfam" id="PF00581">
    <property type="entry name" value="Rhodanese"/>
    <property type="match status" value="1"/>
</dbReference>
<evidence type="ECO:0000256" key="2">
    <source>
        <dbReference type="ARBA" id="ARBA00022618"/>
    </source>
</evidence>
<keyword evidence="11" id="KW-1185">Reference proteome</keyword>
<evidence type="ECO:0000313" key="10">
    <source>
        <dbReference type="EMBL" id="CAH2322736.1"/>
    </source>
</evidence>
<dbReference type="PANTHER" id="PTHR10828:SF17">
    <property type="entry name" value="PROTEIN-TYROSINE-PHOSPHATASE"/>
    <property type="match status" value="1"/>
</dbReference>
<dbReference type="GO" id="GO:0005737">
    <property type="term" value="C:cytoplasm"/>
    <property type="evidence" value="ECO:0007669"/>
    <property type="project" value="TreeGrafter"/>
</dbReference>
<reference evidence="10" key="1">
    <citation type="submission" date="2022-03" db="EMBL/GenBank/DDBJ databases">
        <authorList>
            <person name="Alioto T."/>
            <person name="Alioto T."/>
            <person name="Gomez Garrido J."/>
        </authorList>
    </citation>
    <scope>NUCLEOTIDE SEQUENCE</scope>
</reference>
<dbReference type="GO" id="GO:0004725">
    <property type="term" value="F:protein tyrosine phosphatase activity"/>
    <property type="evidence" value="ECO:0007669"/>
    <property type="project" value="UniProtKB-UniRule"/>
</dbReference>
<dbReference type="EMBL" id="OW240922">
    <property type="protein sequence ID" value="CAH2322736.1"/>
    <property type="molecule type" value="Genomic_DNA"/>
</dbReference>
<dbReference type="SUPFAM" id="SSF52821">
    <property type="entry name" value="Rhodanese/Cell cycle control phosphatase"/>
    <property type="match status" value="1"/>
</dbReference>
<keyword evidence="4 7" id="KW-0378">Hydrolase</keyword>
<sequence length="413" mass="47330">MAMSCILDDEKLGDASFLIFSRSKNEFEISDSSLDEALTFSPDLGLSPVTGLTGNMGHLKCKDRLSGITPRRRLKLSPDSQNPSPTDSTCQLHPAMGTATEFPNESTPKVSPEICSTSDCAFETRAWKTKKIIRRNKARENENVLHQNTRKKSSRMKLLELFQSPECIARPQPAWLEKGTPEQDAKKQDNSGDGDHILSMCISSPKCNITDSEDDELIGDFSKCYCLPIENGKHQDLKYINSTTLARLLRGSYKDIVQKYWVVDCRYPYEFAGGHIKGAKNLFREEHIAEKFLKDPSLPESRTVLVFHCEFSSERAPKLCRLLRNMDRNANVYPLLYYPELYVLKGGYKDFYEKFKVLCEPQGYVNMLHRDFQDHLKQYHRKKKPSAPHRVRKELFKPQSTNKIMNQVKSLKS</sequence>
<dbReference type="GO" id="GO:0000086">
    <property type="term" value="P:G2/M transition of mitotic cell cycle"/>
    <property type="evidence" value="ECO:0007669"/>
    <property type="project" value="TreeGrafter"/>
</dbReference>
<dbReference type="Gene3D" id="3.40.250.10">
    <property type="entry name" value="Rhodanese-like domain"/>
    <property type="match status" value="1"/>
</dbReference>